<sequence length="440" mass="45786">MGRANVYLPDDLERRVKAAQIPISEVCQRALLAAVESAEGLHHPFGETVGVQFRRGWESGVRWTQGASHEALLTLLRDQRLDIPTEMLPHDLYALSQEQTLAWEAGFVEAARTLVRIPAPGAAAPAVEQPDEPDAPPRAATATTDEAEQSSADPIELGDDSGSQLGVTLDGSPVSFDPHAAVRAGKSPLFAILGQADLRARLALSVAQDAASRGTGVVLLDLSGELSSRAKGLGRNVRVIRHSAASLPKLDDLVQGAVGLGGLWQTFGSLSRSTGVGELFGGSGGQRIEPGYVTIIRLAGDGQLGAGLAAMQLLSQFASKAEFPRLLQVDLPAGVSIPSAVGSVLGRVVRIAREQNAAVGLSAESADTVAQIAGSGALLSTAVAFATSNPVEADALRKLLGADAPILLNPPGTPAPSGHDTWAVMRDLHGRLGQVRMEGW</sequence>
<dbReference type="EMBL" id="JAVREH010000006">
    <property type="protein sequence ID" value="MDT0261188.1"/>
    <property type="molecule type" value="Genomic_DNA"/>
</dbReference>
<evidence type="ECO:0000256" key="1">
    <source>
        <dbReference type="SAM" id="MobiDB-lite"/>
    </source>
</evidence>
<feature type="region of interest" description="Disordered" evidence="1">
    <location>
        <begin position="123"/>
        <end position="169"/>
    </location>
</feature>
<evidence type="ECO:0000313" key="3">
    <source>
        <dbReference type="Proteomes" id="UP001183176"/>
    </source>
</evidence>
<dbReference type="Proteomes" id="UP001183176">
    <property type="component" value="Unassembled WGS sequence"/>
</dbReference>
<organism evidence="2 3">
    <name type="scientific">Jatrophihabitans lederbergiae</name>
    <dbReference type="NCBI Taxonomy" id="3075547"/>
    <lineage>
        <taxon>Bacteria</taxon>
        <taxon>Bacillati</taxon>
        <taxon>Actinomycetota</taxon>
        <taxon>Actinomycetes</taxon>
        <taxon>Jatrophihabitantales</taxon>
        <taxon>Jatrophihabitantaceae</taxon>
        <taxon>Jatrophihabitans</taxon>
    </lineage>
</organism>
<name>A0ABU2JA73_9ACTN</name>
<reference evidence="3" key="1">
    <citation type="submission" date="2023-07" db="EMBL/GenBank/DDBJ databases">
        <title>30 novel species of actinomycetes from the DSMZ collection.</title>
        <authorList>
            <person name="Nouioui I."/>
        </authorList>
    </citation>
    <scope>NUCLEOTIDE SEQUENCE [LARGE SCALE GENOMIC DNA]</scope>
    <source>
        <strain evidence="3">DSM 44399</strain>
    </source>
</reference>
<comment type="caution">
    <text evidence="2">The sequence shown here is derived from an EMBL/GenBank/DDBJ whole genome shotgun (WGS) entry which is preliminary data.</text>
</comment>
<dbReference type="RefSeq" id="WP_311422341.1">
    <property type="nucleotide sequence ID" value="NZ_JAVREH010000006.1"/>
</dbReference>
<proteinExistence type="predicted"/>
<evidence type="ECO:0000313" key="2">
    <source>
        <dbReference type="EMBL" id="MDT0261188.1"/>
    </source>
</evidence>
<protein>
    <submittedName>
        <fullName evidence="2">Uncharacterized protein</fullName>
    </submittedName>
</protein>
<gene>
    <name evidence="2" type="ORF">RM423_07240</name>
</gene>
<keyword evidence="3" id="KW-1185">Reference proteome</keyword>
<accession>A0ABU2JA73</accession>